<accession>A0A327NT43</accession>
<organism evidence="1 2">
    <name type="scientific">Spirosoma telluris</name>
    <dbReference type="NCBI Taxonomy" id="2183553"/>
    <lineage>
        <taxon>Bacteria</taxon>
        <taxon>Pseudomonadati</taxon>
        <taxon>Bacteroidota</taxon>
        <taxon>Cytophagia</taxon>
        <taxon>Cytophagales</taxon>
        <taxon>Cytophagaceae</taxon>
        <taxon>Spirosoma</taxon>
    </lineage>
</organism>
<gene>
    <name evidence="1" type="ORF">HMF3257_20215</name>
</gene>
<evidence type="ECO:0000313" key="1">
    <source>
        <dbReference type="EMBL" id="RAI75908.1"/>
    </source>
</evidence>
<reference evidence="1 2" key="1">
    <citation type="submission" date="2018-06" db="EMBL/GenBank/DDBJ databases">
        <title>Spirosoma sp. HMF3257 Genome sequencing and assembly.</title>
        <authorList>
            <person name="Kang H."/>
            <person name="Cha I."/>
            <person name="Kim H."/>
            <person name="Kang J."/>
            <person name="Joh K."/>
        </authorList>
    </citation>
    <scope>NUCLEOTIDE SEQUENCE [LARGE SCALE GENOMIC DNA]</scope>
    <source>
        <strain evidence="1 2">HMF3257</strain>
    </source>
</reference>
<dbReference type="EMBL" id="QLII01000001">
    <property type="protein sequence ID" value="RAI75908.1"/>
    <property type="molecule type" value="Genomic_DNA"/>
</dbReference>
<dbReference type="OrthoDB" id="958663at2"/>
<protein>
    <submittedName>
        <fullName evidence="1">Uncharacterized protein</fullName>
    </submittedName>
</protein>
<comment type="caution">
    <text evidence="1">The sequence shown here is derived from an EMBL/GenBank/DDBJ whole genome shotgun (WGS) entry which is preliminary data.</text>
</comment>
<dbReference type="AlphaFoldDB" id="A0A327NT43"/>
<keyword evidence="2" id="KW-1185">Reference proteome</keyword>
<name>A0A327NT43_9BACT</name>
<dbReference type="Proteomes" id="UP000249016">
    <property type="component" value="Unassembled WGS sequence"/>
</dbReference>
<evidence type="ECO:0000313" key="2">
    <source>
        <dbReference type="Proteomes" id="UP000249016"/>
    </source>
</evidence>
<proteinExistence type="predicted"/>
<sequence>MTYSKNIYLLKEYIKTLIATNTIFPGILPRKWGNEFSRSELDAIYLGLKFVLLKAHPLQDIDMIDHFNQVEEANLATLHWFLSDHWEQIVTLLTFYPDLDESYLSN</sequence>